<name>A0ABN8YXG7_RANTA</name>
<reference evidence="1" key="1">
    <citation type="submission" date="2023-04" db="EMBL/GenBank/DDBJ databases">
        <authorList>
            <consortium name="ELIXIR-Norway"/>
        </authorList>
    </citation>
    <scope>NUCLEOTIDE SEQUENCE [LARGE SCALE GENOMIC DNA]</scope>
</reference>
<sequence>MLFHSLSSFTMSSYSFCVLGGFFSSFLGASVGDSDNLVIAFGKEEGRAHFSRTETLERILGTMLALFASSPEMESSEEKPLKLWLDPGTQMMTLRICLSLSFCSILRWLHPLGVSSLCDREDEAWAMAAEHTSLFATVSPRSSCPESLWPVLGHVLSLRL</sequence>
<proteinExistence type="predicted"/>
<evidence type="ECO:0000313" key="2">
    <source>
        <dbReference type="Proteomes" id="UP001176941"/>
    </source>
</evidence>
<organism evidence="1 2">
    <name type="scientific">Rangifer tarandus platyrhynchus</name>
    <name type="common">Svalbard reindeer</name>
    <dbReference type="NCBI Taxonomy" id="3082113"/>
    <lineage>
        <taxon>Eukaryota</taxon>
        <taxon>Metazoa</taxon>
        <taxon>Chordata</taxon>
        <taxon>Craniata</taxon>
        <taxon>Vertebrata</taxon>
        <taxon>Euteleostomi</taxon>
        <taxon>Mammalia</taxon>
        <taxon>Eutheria</taxon>
        <taxon>Laurasiatheria</taxon>
        <taxon>Artiodactyla</taxon>
        <taxon>Ruminantia</taxon>
        <taxon>Pecora</taxon>
        <taxon>Cervidae</taxon>
        <taxon>Odocoileinae</taxon>
        <taxon>Rangifer</taxon>
    </lineage>
</organism>
<evidence type="ECO:0000313" key="1">
    <source>
        <dbReference type="EMBL" id="CAI9165108.1"/>
    </source>
</evidence>
<dbReference type="EMBL" id="OX459960">
    <property type="protein sequence ID" value="CAI9165108.1"/>
    <property type="molecule type" value="Genomic_DNA"/>
</dbReference>
<accession>A0ABN8YXG7</accession>
<protein>
    <recommendedName>
        <fullName evidence="3">Secreted protein</fullName>
    </recommendedName>
</protein>
<gene>
    <name evidence="1" type="ORF">MRATA1EN1_LOCUS14070</name>
</gene>
<keyword evidence="2" id="KW-1185">Reference proteome</keyword>
<dbReference type="Proteomes" id="UP001176941">
    <property type="component" value="Chromosome 24"/>
</dbReference>
<evidence type="ECO:0008006" key="3">
    <source>
        <dbReference type="Google" id="ProtNLM"/>
    </source>
</evidence>